<dbReference type="OrthoDB" id="1722345at2759"/>
<keyword evidence="3" id="KW-1185">Reference proteome</keyword>
<dbReference type="InterPro" id="IPR036770">
    <property type="entry name" value="Ankyrin_rpt-contain_sf"/>
</dbReference>
<evidence type="ECO:0000313" key="3">
    <source>
        <dbReference type="Proteomes" id="UP000077069"/>
    </source>
</evidence>
<dbReference type="PANTHER" id="PTHR24133:SF40">
    <property type="entry name" value="ANKYRIN REPEAT DOMAIN 44"/>
    <property type="match status" value="1"/>
</dbReference>
<evidence type="ECO:0000313" key="2">
    <source>
        <dbReference type="EMBL" id="OAG13119.1"/>
    </source>
</evidence>
<organism evidence="2 3">
    <name type="scientific">Paraphaeosphaeria sporulosa</name>
    <dbReference type="NCBI Taxonomy" id="1460663"/>
    <lineage>
        <taxon>Eukaryota</taxon>
        <taxon>Fungi</taxon>
        <taxon>Dikarya</taxon>
        <taxon>Ascomycota</taxon>
        <taxon>Pezizomycotina</taxon>
        <taxon>Dothideomycetes</taxon>
        <taxon>Pleosporomycetidae</taxon>
        <taxon>Pleosporales</taxon>
        <taxon>Massarineae</taxon>
        <taxon>Didymosphaeriaceae</taxon>
        <taxon>Paraphaeosphaeria</taxon>
    </lineage>
</organism>
<dbReference type="Pfam" id="PF00023">
    <property type="entry name" value="Ank"/>
    <property type="match status" value="1"/>
</dbReference>
<sequence length="311" mass="34184">MSASTETVEEAATYLARLGYENKPISEFQSFFARWKDPLNASRLRPDALKEFNEGPALRDVVENNRDDLVQLMLPLGFEISNSVMSASLRQTRETRRTEILDKLFDNGWDINRPVNDNCPPAISLLLEHVDLVKHCLSLGASPNANSPSGHTVMQRAVAYAPLEVTKLLVAHGATIEGTNLLAHAACACAQAEATTGSQRPHFEDRRETIHYLLDQGAPIDADYSATLDANMQTGDGILFGTMTALHFAIAGNQADLVQLLLERGARTDLKGWSAWKTEGQQVNSVELARMCGFEDIAVMIEDWATTRACP</sequence>
<dbReference type="Proteomes" id="UP000077069">
    <property type="component" value="Unassembled WGS sequence"/>
</dbReference>
<dbReference type="SUPFAM" id="SSF48403">
    <property type="entry name" value="Ankyrin repeat"/>
    <property type="match status" value="1"/>
</dbReference>
<dbReference type="AlphaFoldDB" id="A0A177D243"/>
<name>A0A177D243_9PLEO</name>
<keyword evidence="1" id="KW-0040">ANK repeat</keyword>
<dbReference type="InParanoid" id="A0A177D243"/>
<dbReference type="EMBL" id="KV441548">
    <property type="protein sequence ID" value="OAG13119.1"/>
    <property type="molecule type" value="Genomic_DNA"/>
</dbReference>
<dbReference type="Gene3D" id="1.25.40.20">
    <property type="entry name" value="Ankyrin repeat-containing domain"/>
    <property type="match status" value="1"/>
</dbReference>
<dbReference type="RefSeq" id="XP_018043484.1">
    <property type="nucleotide sequence ID" value="XM_018184521.1"/>
</dbReference>
<evidence type="ECO:0000256" key="1">
    <source>
        <dbReference type="PROSITE-ProRule" id="PRU00023"/>
    </source>
</evidence>
<dbReference type="InterPro" id="IPR052391">
    <property type="entry name" value="E3_Ligase-Neurotoxin"/>
</dbReference>
<reference evidence="2 3" key="1">
    <citation type="submission" date="2016-05" db="EMBL/GenBank/DDBJ databases">
        <title>Comparative analysis of secretome profiles of manganese(II)-oxidizing ascomycete fungi.</title>
        <authorList>
            <consortium name="DOE Joint Genome Institute"/>
            <person name="Zeiner C.A."/>
            <person name="Purvine S.O."/>
            <person name="Zink E.M."/>
            <person name="Wu S."/>
            <person name="Pasa-Tolic L."/>
            <person name="Chaput D.L."/>
            <person name="Haridas S."/>
            <person name="Grigoriev I.V."/>
            <person name="Santelli C.M."/>
            <person name="Hansel C.M."/>
        </authorList>
    </citation>
    <scope>NUCLEOTIDE SEQUENCE [LARGE SCALE GENOMIC DNA]</scope>
    <source>
        <strain evidence="2 3">AP3s5-JAC2a</strain>
    </source>
</reference>
<proteinExistence type="predicted"/>
<feature type="repeat" description="ANK" evidence="1">
    <location>
        <begin position="241"/>
        <end position="273"/>
    </location>
</feature>
<dbReference type="STRING" id="1460663.A0A177D243"/>
<dbReference type="PROSITE" id="PS50297">
    <property type="entry name" value="ANK_REP_REGION"/>
    <property type="match status" value="1"/>
</dbReference>
<dbReference type="GeneID" id="28768007"/>
<dbReference type="SMART" id="SM00248">
    <property type="entry name" value="ANK"/>
    <property type="match status" value="5"/>
</dbReference>
<dbReference type="PROSITE" id="PS50088">
    <property type="entry name" value="ANK_REPEAT"/>
    <property type="match status" value="1"/>
</dbReference>
<gene>
    <name evidence="2" type="ORF">CC84DRAFT_1255229</name>
</gene>
<dbReference type="PANTHER" id="PTHR24133">
    <property type="entry name" value="ANKYRIN DOMAIN-CONTAINING"/>
    <property type="match status" value="1"/>
</dbReference>
<accession>A0A177D243</accession>
<dbReference type="InterPro" id="IPR002110">
    <property type="entry name" value="Ankyrin_rpt"/>
</dbReference>
<protein>
    <submittedName>
        <fullName evidence="2">Ankyrin</fullName>
    </submittedName>
</protein>